<dbReference type="Gene3D" id="3.90.226.10">
    <property type="entry name" value="2-enoyl-CoA Hydratase, Chain A, domain 1"/>
    <property type="match status" value="1"/>
</dbReference>
<keyword evidence="2" id="KW-1185">Reference proteome</keyword>
<dbReference type="STRING" id="94643.A0A2A9MKB1"/>
<dbReference type="KEGG" id="bbes:BESB_046080"/>
<dbReference type="InterPro" id="IPR001753">
    <property type="entry name" value="Enoyl-CoA_hydra/iso"/>
</dbReference>
<dbReference type="CDD" id="cd06558">
    <property type="entry name" value="crotonase-like"/>
    <property type="match status" value="1"/>
</dbReference>
<dbReference type="InterPro" id="IPR029045">
    <property type="entry name" value="ClpP/crotonase-like_dom_sf"/>
</dbReference>
<gene>
    <name evidence="1" type="ORF">BESB_046080</name>
</gene>
<keyword evidence="1" id="KW-0413">Isomerase</keyword>
<dbReference type="EMBL" id="NWUJ01000003">
    <property type="protein sequence ID" value="PFH36416.1"/>
    <property type="molecule type" value="Genomic_DNA"/>
</dbReference>
<dbReference type="Proteomes" id="UP000224006">
    <property type="component" value="Chromosome III"/>
</dbReference>
<name>A0A2A9MKB1_BESBE</name>
<dbReference type="OrthoDB" id="410701at2759"/>
<comment type="caution">
    <text evidence="1">The sequence shown here is derived from an EMBL/GenBank/DDBJ whole genome shotgun (WGS) entry which is preliminary data.</text>
</comment>
<protein>
    <submittedName>
        <fullName evidence="1">Enoyl-coa hydratase/isomerase family protein</fullName>
    </submittedName>
</protein>
<dbReference type="RefSeq" id="XP_029220425.1">
    <property type="nucleotide sequence ID" value="XM_029363059.1"/>
</dbReference>
<dbReference type="GeneID" id="40309538"/>
<dbReference type="GO" id="GO:0006635">
    <property type="term" value="P:fatty acid beta-oxidation"/>
    <property type="evidence" value="ECO:0007669"/>
    <property type="project" value="TreeGrafter"/>
</dbReference>
<organism evidence="1 2">
    <name type="scientific">Besnoitia besnoiti</name>
    <name type="common">Apicomplexan protozoan</name>
    <dbReference type="NCBI Taxonomy" id="94643"/>
    <lineage>
        <taxon>Eukaryota</taxon>
        <taxon>Sar</taxon>
        <taxon>Alveolata</taxon>
        <taxon>Apicomplexa</taxon>
        <taxon>Conoidasida</taxon>
        <taxon>Coccidia</taxon>
        <taxon>Eucoccidiorida</taxon>
        <taxon>Eimeriorina</taxon>
        <taxon>Sarcocystidae</taxon>
        <taxon>Besnoitia</taxon>
    </lineage>
</organism>
<evidence type="ECO:0000313" key="2">
    <source>
        <dbReference type="Proteomes" id="UP000224006"/>
    </source>
</evidence>
<proteinExistence type="predicted"/>
<dbReference type="AlphaFoldDB" id="A0A2A9MKB1"/>
<evidence type="ECO:0000313" key="1">
    <source>
        <dbReference type="EMBL" id="PFH36416.1"/>
    </source>
</evidence>
<reference evidence="1 2" key="1">
    <citation type="submission" date="2017-09" db="EMBL/GenBank/DDBJ databases">
        <title>Genome sequencing of Besnoitia besnoiti strain Bb-Ger1.</title>
        <authorList>
            <person name="Schares G."/>
            <person name="Venepally P."/>
            <person name="Lorenzi H.A."/>
        </authorList>
    </citation>
    <scope>NUCLEOTIDE SEQUENCE [LARGE SCALE GENOMIC DNA]</scope>
    <source>
        <strain evidence="1 2">Bb-Ger1</strain>
    </source>
</reference>
<dbReference type="VEuPathDB" id="ToxoDB:BESB_046080"/>
<dbReference type="GO" id="GO:0005777">
    <property type="term" value="C:peroxisome"/>
    <property type="evidence" value="ECO:0007669"/>
    <property type="project" value="TreeGrafter"/>
</dbReference>
<sequence>MTDRSPECVPRLEGPDGDGVFTLHLGNAENRLTCSAMDAIHVMLDRIERSKGPAACVICSSGKFFSNGLSIKELSDHPKKLLEVFHSMLKRLLGFPVPLVAAINGHAFGGGAILACVCDYRVMNANRGFFCVNEILIGLPLTPGLSAVVQSKIDRSLWTTTMLRGQRWSGAAALGARIVDGVANGEADVLEAAKSLASSVASLGENRHAYGSIKREMYKRELRALDEGLGAAAEAIKIVKKGMLPASPKL</sequence>
<dbReference type="PANTHER" id="PTHR11941">
    <property type="entry name" value="ENOYL-COA HYDRATASE-RELATED"/>
    <property type="match status" value="1"/>
</dbReference>
<dbReference type="GO" id="GO:0004165">
    <property type="term" value="F:delta(3)-delta(2)-enoyl-CoA isomerase activity"/>
    <property type="evidence" value="ECO:0007669"/>
    <property type="project" value="TreeGrafter"/>
</dbReference>
<dbReference type="Pfam" id="PF00378">
    <property type="entry name" value="ECH_1"/>
    <property type="match status" value="1"/>
</dbReference>
<dbReference type="SUPFAM" id="SSF52096">
    <property type="entry name" value="ClpP/crotonase"/>
    <property type="match status" value="1"/>
</dbReference>
<dbReference type="PANTHER" id="PTHR11941:SF75">
    <property type="entry name" value="ENOYL-COA HYDRATASE_ISOMERASE FAMILY PROTEIN"/>
    <property type="match status" value="1"/>
</dbReference>
<accession>A0A2A9MKB1</accession>